<dbReference type="PROSITE" id="PS00086">
    <property type="entry name" value="CYTOCHROME_P450"/>
    <property type="match status" value="1"/>
</dbReference>
<name>A0ABM4X5L7_COFAR</name>
<dbReference type="InterPro" id="IPR017972">
    <property type="entry name" value="Cyt_P450_CS"/>
</dbReference>
<evidence type="ECO:0000313" key="12">
    <source>
        <dbReference type="Proteomes" id="UP001652660"/>
    </source>
</evidence>
<proteinExistence type="inferred from homology"/>
<evidence type="ECO:0000256" key="5">
    <source>
        <dbReference type="ARBA" id="ARBA00022723"/>
    </source>
</evidence>
<evidence type="ECO:0000313" key="13">
    <source>
        <dbReference type="RefSeq" id="XP_071939331.1"/>
    </source>
</evidence>
<evidence type="ECO:0000256" key="8">
    <source>
        <dbReference type="ARBA" id="ARBA00023004"/>
    </source>
</evidence>
<dbReference type="GeneID" id="113735562"/>
<evidence type="ECO:0000256" key="11">
    <source>
        <dbReference type="RuleBase" id="RU000461"/>
    </source>
</evidence>
<keyword evidence="5 11" id="KW-0479">Metal-binding</keyword>
<evidence type="ECO:0000256" key="6">
    <source>
        <dbReference type="ARBA" id="ARBA00022989"/>
    </source>
</evidence>
<keyword evidence="6" id="KW-1133">Transmembrane helix</keyword>
<dbReference type="InterPro" id="IPR002401">
    <property type="entry name" value="Cyt_P450_E_grp-I"/>
</dbReference>
<dbReference type="PRINTS" id="PR00385">
    <property type="entry name" value="P450"/>
</dbReference>
<protein>
    <submittedName>
        <fullName evidence="13">Geraniol 8-hydroxylase-like</fullName>
    </submittedName>
</protein>
<dbReference type="InterPro" id="IPR001128">
    <property type="entry name" value="Cyt_P450"/>
</dbReference>
<evidence type="ECO:0000256" key="7">
    <source>
        <dbReference type="ARBA" id="ARBA00023002"/>
    </source>
</evidence>
<keyword evidence="12" id="KW-1185">Reference proteome</keyword>
<accession>A0ABM4X5L7</accession>
<evidence type="ECO:0000256" key="2">
    <source>
        <dbReference type="ARBA" id="ARBA00010617"/>
    </source>
</evidence>
<dbReference type="PANTHER" id="PTHR47950:SF4">
    <property type="entry name" value="GERANIOL 8-HYDROXYLASE-LIKE"/>
    <property type="match status" value="1"/>
</dbReference>
<keyword evidence="10" id="KW-0472">Membrane</keyword>
<dbReference type="Pfam" id="PF00067">
    <property type="entry name" value="p450"/>
    <property type="match status" value="1"/>
</dbReference>
<reference evidence="13" key="1">
    <citation type="submission" date="2025-08" db="UniProtKB">
        <authorList>
            <consortium name="RefSeq"/>
        </authorList>
    </citation>
    <scope>IDENTIFICATION</scope>
    <source>
        <tissue evidence="13">Leaves</tissue>
    </source>
</reference>
<dbReference type="PRINTS" id="PR00463">
    <property type="entry name" value="EP450I"/>
</dbReference>
<evidence type="ECO:0000256" key="3">
    <source>
        <dbReference type="ARBA" id="ARBA00022617"/>
    </source>
</evidence>
<evidence type="ECO:0000256" key="10">
    <source>
        <dbReference type="ARBA" id="ARBA00023136"/>
    </source>
</evidence>
<dbReference type="Proteomes" id="UP001652660">
    <property type="component" value="Chromosome 3c"/>
</dbReference>
<dbReference type="RefSeq" id="XP_071939331.1">
    <property type="nucleotide sequence ID" value="XM_072083230.1"/>
</dbReference>
<sequence>MQQLQKLIQRSIIWISQGAQWQKLPKLLNSRVFTSQRLDALQELRRQMMENMLKRVFEAGEAIYIGRLVFGTTLSLLSNMIFSADVLDPNSKEVKELKDLILRILELVGKPNLADFFPILKPFDPQGIRRDIKPAYDGLHSLIENNIDRRMKQRASGIERSGDFLDALLDHSEQYGPDELDLPEVRLLLMDLFIGGTDATTATIEWAMAELLHNPEKMAKVKQEIVEKVGSGFSVKEADIMQLHYLDAVLKETMRLHPTTPLLIHSAETDVQLCGFVIPKHTQVMVNAWSITRDAAYWKDPTIFLPERFLNSDIDFRGRDLSLIPFGSGRRICPGLPLAVRMVKLLLATLVHNSDWKLPNGMKPKDMDMKDKFGLSLEKAEPLAAIPVRVSNC</sequence>
<dbReference type="SUPFAM" id="SSF48264">
    <property type="entry name" value="Cytochrome P450"/>
    <property type="match status" value="1"/>
</dbReference>
<dbReference type="PANTHER" id="PTHR47950">
    <property type="entry name" value="CYTOCHROME P450, FAMILY 76, SUBFAMILY C, POLYPEPTIDE 5-RELATED"/>
    <property type="match status" value="1"/>
</dbReference>
<dbReference type="InterPro" id="IPR036396">
    <property type="entry name" value="Cyt_P450_sf"/>
</dbReference>
<dbReference type="Gene3D" id="1.10.630.10">
    <property type="entry name" value="Cytochrome P450"/>
    <property type="match status" value="1"/>
</dbReference>
<keyword evidence="9 11" id="KW-0503">Monooxygenase</keyword>
<evidence type="ECO:0000256" key="1">
    <source>
        <dbReference type="ARBA" id="ARBA00004370"/>
    </source>
</evidence>
<keyword evidence="3 11" id="KW-0349">Heme</keyword>
<comment type="similarity">
    <text evidence="2 11">Belongs to the cytochrome P450 family.</text>
</comment>
<keyword evidence="4" id="KW-0812">Transmembrane</keyword>
<comment type="subcellular location">
    <subcellularLocation>
        <location evidence="1">Membrane</location>
    </subcellularLocation>
</comment>
<keyword evidence="7 11" id="KW-0560">Oxidoreductase</keyword>
<evidence type="ECO:0000256" key="4">
    <source>
        <dbReference type="ARBA" id="ARBA00022692"/>
    </source>
</evidence>
<keyword evidence="8 11" id="KW-0408">Iron</keyword>
<gene>
    <name evidence="13" type="primary">LOC113735562</name>
</gene>
<organism evidence="12 13">
    <name type="scientific">Coffea arabica</name>
    <name type="common">Arabian coffee</name>
    <dbReference type="NCBI Taxonomy" id="13443"/>
    <lineage>
        <taxon>Eukaryota</taxon>
        <taxon>Viridiplantae</taxon>
        <taxon>Streptophyta</taxon>
        <taxon>Embryophyta</taxon>
        <taxon>Tracheophyta</taxon>
        <taxon>Spermatophyta</taxon>
        <taxon>Magnoliopsida</taxon>
        <taxon>eudicotyledons</taxon>
        <taxon>Gunneridae</taxon>
        <taxon>Pentapetalae</taxon>
        <taxon>asterids</taxon>
        <taxon>lamiids</taxon>
        <taxon>Gentianales</taxon>
        <taxon>Rubiaceae</taxon>
        <taxon>Ixoroideae</taxon>
        <taxon>Gardenieae complex</taxon>
        <taxon>Bertiereae - Coffeeae clade</taxon>
        <taxon>Coffeeae</taxon>
        <taxon>Coffea</taxon>
    </lineage>
</organism>
<evidence type="ECO:0000256" key="9">
    <source>
        <dbReference type="ARBA" id="ARBA00023033"/>
    </source>
</evidence>